<evidence type="ECO:0008006" key="3">
    <source>
        <dbReference type="Google" id="ProtNLM"/>
    </source>
</evidence>
<dbReference type="eggNOG" id="ENOG5032U7D">
    <property type="taxonomic scope" value="Bacteria"/>
</dbReference>
<organism evidence="1 2">
    <name type="scientific">Tatumella ptyseos ATCC 33301</name>
    <dbReference type="NCBI Taxonomy" id="1005995"/>
    <lineage>
        <taxon>Bacteria</taxon>
        <taxon>Pseudomonadati</taxon>
        <taxon>Pseudomonadota</taxon>
        <taxon>Gammaproteobacteria</taxon>
        <taxon>Enterobacterales</taxon>
        <taxon>Erwiniaceae</taxon>
        <taxon>Tatumella</taxon>
    </lineage>
</organism>
<evidence type="ECO:0000313" key="2">
    <source>
        <dbReference type="Proteomes" id="UP000028602"/>
    </source>
</evidence>
<dbReference type="InterPro" id="IPR010862">
    <property type="entry name" value="DUF1493"/>
</dbReference>
<protein>
    <recommendedName>
        <fullName evidence="3">Cytoplasmic protein</fullName>
    </recommendedName>
</protein>
<dbReference type="EMBL" id="JMPR01000038">
    <property type="protein sequence ID" value="KFD18310.1"/>
    <property type="molecule type" value="Genomic_DNA"/>
</dbReference>
<gene>
    <name evidence="1" type="ORF">GTPT_2500</name>
</gene>
<dbReference type="Proteomes" id="UP000028602">
    <property type="component" value="Unassembled WGS sequence"/>
</dbReference>
<evidence type="ECO:0000313" key="1">
    <source>
        <dbReference type="EMBL" id="KFD18310.1"/>
    </source>
</evidence>
<name>A0A085JCW4_9GAMM</name>
<comment type="caution">
    <text evidence="1">The sequence shown here is derived from an EMBL/GenBank/DDBJ whole genome shotgun (WGS) entry which is preliminary data.</text>
</comment>
<keyword evidence="2" id="KW-1185">Reference proteome</keyword>
<accession>A0A085JCW4</accession>
<dbReference type="OrthoDB" id="6476622at2"/>
<sequence length="108" mass="12737">MLTDEKVLNCFRRELPVVKSLLMKSIPLDADTILQEYAEVEDLALAIDKFSEEFDIDVSSLNIENYLPWNIPWFFRSWFTQKPVTQSKKPLTVRMFAESARSGRWLYD</sequence>
<dbReference type="RefSeq" id="WP_029991786.1">
    <property type="nucleotide sequence ID" value="NZ_ATMJ01000084.1"/>
</dbReference>
<proteinExistence type="predicted"/>
<reference evidence="1 2" key="1">
    <citation type="submission" date="2014-05" db="EMBL/GenBank/DDBJ databases">
        <title>ATOL: Assembling a taxonomically balanced genome-scale reconstruction of the evolutionary history of the Enterobacteriaceae.</title>
        <authorList>
            <person name="Plunkett G.III."/>
            <person name="Neeno-Eckwall E.C."/>
            <person name="Glasner J.D."/>
            <person name="Perna N.T."/>
        </authorList>
    </citation>
    <scope>NUCLEOTIDE SEQUENCE [LARGE SCALE GENOMIC DNA]</scope>
    <source>
        <strain evidence="1 2">ATCC 33301</strain>
    </source>
</reference>
<dbReference type="AlphaFoldDB" id="A0A085JCW4"/>
<dbReference type="Pfam" id="PF07377">
    <property type="entry name" value="DUF1493"/>
    <property type="match status" value="1"/>
</dbReference>